<evidence type="ECO:0000256" key="1">
    <source>
        <dbReference type="SAM" id="MobiDB-lite"/>
    </source>
</evidence>
<accession>A0A392W489</accession>
<feature type="compositionally biased region" description="Polar residues" evidence="1">
    <location>
        <begin position="34"/>
        <end position="45"/>
    </location>
</feature>
<proteinExistence type="predicted"/>
<dbReference type="AlphaFoldDB" id="A0A392W489"/>
<keyword evidence="3" id="KW-1185">Reference proteome</keyword>
<evidence type="ECO:0000313" key="2">
    <source>
        <dbReference type="EMBL" id="MCI94522.1"/>
    </source>
</evidence>
<protein>
    <submittedName>
        <fullName evidence="2">Uncharacterized protein</fullName>
    </submittedName>
</protein>
<dbReference type="EMBL" id="LXQA011358774">
    <property type="protein sequence ID" value="MCI94522.1"/>
    <property type="molecule type" value="Genomic_DNA"/>
</dbReference>
<organism evidence="2 3">
    <name type="scientific">Trifolium medium</name>
    <dbReference type="NCBI Taxonomy" id="97028"/>
    <lineage>
        <taxon>Eukaryota</taxon>
        <taxon>Viridiplantae</taxon>
        <taxon>Streptophyta</taxon>
        <taxon>Embryophyta</taxon>
        <taxon>Tracheophyta</taxon>
        <taxon>Spermatophyta</taxon>
        <taxon>Magnoliopsida</taxon>
        <taxon>eudicotyledons</taxon>
        <taxon>Gunneridae</taxon>
        <taxon>Pentapetalae</taxon>
        <taxon>rosids</taxon>
        <taxon>fabids</taxon>
        <taxon>Fabales</taxon>
        <taxon>Fabaceae</taxon>
        <taxon>Papilionoideae</taxon>
        <taxon>50 kb inversion clade</taxon>
        <taxon>NPAAA clade</taxon>
        <taxon>Hologalegina</taxon>
        <taxon>IRL clade</taxon>
        <taxon>Trifolieae</taxon>
        <taxon>Trifolium</taxon>
    </lineage>
</organism>
<name>A0A392W489_9FABA</name>
<sequence length="45" mass="5015">MSRTRPLTCNRAIAIANHTEPSNVNDVEIPPEPINTQRDQPQFAA</sequence>
<feature type="region of interest" description="Disordered" evidence="1">
    <location>
        <begin position="21"/>
        <end position="45"/>
    </location>
</feature>
<comment type="caution">
    <text evidence="2">The sequence shown here is derived from an EMBL/GenBank/DDBJ whole genome shotgun (WGS) entry which is preliminary data.</text>
</comment>
<evidence type="ECO:0000313" key="3">
    <source>
        <dbReference type="Proteomes" id="UP000265520"/>
    </source>
</evidence>
<dbReference type="Proteomes" id="UP000265520">
    <property type="component" value="Unassembled WGS sequence"/>
</dbReference>
<feature type="non-terminal residue" evidence="2">
    <location>
        <position position="45"/>
    </location>
</feature>
<reference evidence="2 3" key="1">
    <citation type="journal article" date="2018" name="Front. Plant Sci.">
        <title>Red Clover (Trifolium pratense) and Zigzag Clover (T. medium) - A Picture of Genomic Similarities and Differences.</title>
        <authorList>
            <person name="Dluhosova J."/>
            <person name="Istvanek J."/>
            <person name="Nedelnik J."/>
            <person name="Repkova J."/>
        </authorList>
    </citation>
    <scope>NUCLEOTIDE SEQUENCE [LARGE SCALE GENOMIC DNA]</scope>
    <source>
        <strain evidence="3">cv. 10/8</strain>
        <tissue evidence="2">Leaf</tissue>
    </source>
</reference>